<proteinExistence type="predicted"/>
<protein>
    <submittedName>
        <fullName evidence="1">Uncharacterized protein</fullName>
    </submittedName>
</protein>
<accession>A0A1H4DW20</accession>
<gene>
    <name evidence="1" type="ORF">SAMN05443550_105118</name>
</gene>
<dbReference type="RefSeq" id="WP_090556622.1">
    <property type="nucleotide sequence ID" value="NZ_FNRA01000005.1"/>
</dbReference>
<dbReference type="AlphaFoldDB" id="A0A1H4DW20"/>
<keyword evidence="2" id="KW-1185">Reference proteome</keyword>
<dbReference type="EMBL" id="FNRA01000005">
    <property type="protein sequence ID" value="SEA76590.1"/>
    <property type="molecule type" value="Genomic_DNA"/>
</dbReference>
<reference evidence="1 2" key="1">
    <citation type="submission" date="2016-10" db="EMBL/GenBank/DDBJ databases">
        <authorList>
            <person name="de Groot N.N."/>
        </authorList>
    </citation>
    <scope>NUCLEOTIDE SEQUENCE [LARGE SCALE GENOMIC DNA]</scope>
    <source>
        <strain evidence="1 2">DSM 19033</strain>
    </source>
</reference>
<dbReference type="STRING" id="425514.SAMN05443550_105118"/>
<evidence type="ECO:0000313" key="1">
    <source>
        <dbReference type="EMBL" id="SEA76590.1"/>
    </source>
</evidence>
<dbReference type="OrthoDB" id="980779at2"/>
<sequence length="303" mass="35628">MAKFKQFQYSESLTGRSLNALPEFLRVNSRSLDEIILFRLLSGTLKVKNKFKRTKFEQRINYFNLDYIYNGKISAKLIKDILKLNTIRPSKLEEYYNSSIRYGNKVYFESLLLEVTNYFYQKENKSHATAFLHLYRATELISYCFPLYYASRSTSYEKTYTSLKDFFAKADGEVSFFKNFVNVHLFKDDQSLLDVNLEISINSTSVDLDAQYFKAIKKLCDKNKNITLNHSTPNSKIVISRRGLTSLIFDLRNRYFHLLAGDYNDNFSSMELAEIDEFYKCVNEHILNWIAVIYLEVLSQKVD</sequence>
<evidence type="ECO:0000313" key="2">
    <source>
        <dbReference type="Proteomes" id="UP000198850"/>
    </source>
</evidence>
<organism evidence="1 2">
    <name type="scientific">Pedobacter hartonius</name>
    <dbReference type="NCBI Taxonomy" id="425514"/>
    <lineage>
        <taxon>Bacteria</taxon>
        <taxon>Pseudomonadati</taxon>
        <taxon>Bacteroidota</taxon>
        <taxon>Sphingobacteriia</taxon>
        <taxon>Sphingobacteriales</taxon>
        <taxon>Sphingobacteriaceae</taxon>
        <taxon>Pedobacter</taxon>
    </lineage>
</organism>
<name>A0A1H4DW20_9SPHI</name>
<dbReference type="Proteomes" id="UP000198850">
    <property type="component" value="Unassembled WGS sequence"/>
</dbReference>